<evidence type="ECO:0000256" key="1">
    <source>
        <dbReference type="ARBA" id="ARBA00004496"/>
    </source>
</evidence>
<feature type="region of interest" description="Disordered" evidence="3">
    <location>
        <begin position="27"/>
        <end position="245"/>
    </location>
</feature>
<dbReference type="PaxDb" id="3827-XP_004492923.1"/>
<feature type="compositionally biased region" description="Gly residues" evidence="3">
    <location>
        <begin position="76"/>
        <end position="98"/>
    </location>
</feature>
<evidence type="ECO:0000313" key="5">
    <source>
        <dbReference type="Proteomes" id="UP000087171"/>
    </source>
</evidence>
<dbReference type="PANTHER" id="PTHR12299:SF69">
    <property type="entry name" value="NUCLEAR RNA-BINDING-LIKE PROTEIN"/>
    <property type="match status" value="1"/>
</dbReference>
<keyword evidence="5" id="KW-1185">Reference proteome</keyword>
<feature type="compositionally biased region" description="Basic and acidic residues" evidence="3">
    <location>
        <begin position="127"/>
        <end position="136"/>
    </location>
</feature>
<feature type="domain" description="Hyaluronan/mRNA-binding protein" evidence="4">
    <location>
        <begin position="163"/>
        <end position="272"/>
    </location>
</feature>
<name>A0A1S2XQH9_CICAR</name>
<proteinExistence type="predicted"/>
<accession>A0A1S2XQH9</accession>
<dbReference type="InterPro" id="IPR006861">
    <property type="entry name" value="HABP4_PAIRBP1-bd"/>
</dbReference>
<dbReference type="GeneID" id="101506597"/>
<protein>
    <submittedName>
        <fullName evidence="6">RGG repeats nuclear RNA binding protein A-like</fullName>
    </submittedName>
</protein>
<dbReference type="KEGG" id="cam:101506597"/>
<evidence type="ECO:0000256" key="3">
    <source>
        <dbReference type="SAM" id="MobiDB-lite"/>
    </source>
</evidence>
<sequence>MATMNPFDLLGDDAEDPSQLIVAEQLKAAAAPPKKPAVQEQGKQRAALPNKPAQLPSKPTPPAQAVRESRNEGGRGGRGYGGGRGGGRGYGGGRGGRGFGRDYSSNEENSFPVSGAPGSQGPIEEGDAAKSSERRSYGGPRGPYRGGRRGGFSNGEAGEEGRPRRTFERRSGTGRGSEFKREGAGRGNWGTETDEIAQVTDEAVNEAEKKSSGDEKPAVENEVAEGNKDNPANETEEKEAEDKEMTLEEYEKLLEEKRKVLQALKTEARKVDTKEFESMQALSCKKDNTEIFAKLGSDKDKRKEALDKEEKAKKSVSINEFLKPAEGEAYYNPGGHGRGRGRATRGGIRGNSFSNIPAPSIEDPGHFPTLGAK</sequence>
<reference evidence="5" key="1">
    <citation type="journal article" date="2013" name="Nat. Biotechnol.">
        <title>Draft genome sequence of chickpea (Cicer arietinum) provides a resource for trait improvement.</title>
        <authorList>
            <person name="Varshney R.K."/>
            <person name="Song C."/>
            <person name="Saxena R.K."/>
            <person name="Azam S."/>
            <person name="Yu S."/>
            <person name="Sharpe A.G."/>
            <person name="Cannon S."/>
            <person name="Baek J."/>
            <person name="Rosen B.D."/>
            <person name="Tar'an B."/>
            <person name="Millan T."/>
            <person name="Zhang X."/>
            <person name="Ramsay L.D."/>
            <person name="Iwata A."/>
            <person name="Wang Y."/>
            <person name="Nelson W."/>
            <person name="Farmer A.D."/>
            <person name="Gaur P.M."/>
            <person name="Soderlund C."/>
            <person name="Penmetsa R.V."/>
            <person name="Xu C."/>
            <person name="Bharti A.K."/>
            <person name="He W."/>
            <person name="Winter P."/>
            <person name="Zhao S."/>
            <person name="Hane J.K."/>
            <person name="Carrasquilla-Garcia N."/>
            <person name="Condie J.A."/>
            <person name="Upadhyaya H.D."/>
            <person name="Luo M.C."/>
            <person name="Thudi M."/>
            <person name="Gowda C.L."/>
            <person name="Singh N.P."/>
            <person name="Lichtenzveig J."/>
            <person name="Gali K.K."/>
            <person name="Rubio J."/>
            <person name="Nadarajan N."/>
            <person name="Dolezel J."/>
            <person name="Bansal K.C."/>
            <person name="Xu X."/>
            <person name="Edwards D."/>
            <person name="Zhang G."/>
            <person name="Kahl G."/>
            <person name="Gil J."/>
            <person name="Singh K.B."/>
            <person name="Datta S.K."/>
            <person name="Jackson S.A."/>
            <person name="Wang J."/>
            <person name="Cook D.R."/>
        </authorList>
    </citation>
    <scope>NUCLEOTIDE SEQUENCE [LARGE SCALE GENOMIC DNA]</scope>
    <source>
        <strain evidence="5">cv. CDC Frontier</strain>
    </source>
</reference>
<dbReference type="STRING" id="3827.A0A1S2XQH9"/>
<dbReference type="eggNOG" id="KOG2945">
    <property type="taxonomic scope" value="Eukaryota"/>
</dbReference>
<dbReference type="InterPro" id="IPR019084">
    <property type="entry name" value="STM1-like_N"/>
</dbReference>
<evidence type="ECO:0000259" key="4">
    <source>
        <dbReference type="SMART" id="SM01233"/>
    </source>
</evidence>
<evidence type="ECO:0000313" key="6">
    <source>
        <dbReference type="RefSeq" id="XP_004492923.1"/>
    </source>
</evidence>
<dbReference type="GO" id="GO:0005737">
    <property type="term" value="C:cytoplasm"/>
    <property type="evidence" value="ECO:0007669"/>
    <property type="project" value="UniProtKB-SubCell"/>
</dbReference>
<dbReference type="SMART" id="SM01233">
    <property type="entry name" value="HABP4_PAI-RBP1"/>
    <property type="match status" value="1"/>
</dbReference>
<dbReference type="OrthoDB" id="784393at2759"/>
<comment type="subcellular location">
    <subcellularLocation>
        <location evidence="1">Cytoplasm</location>
    </subcellularLocation>
</comment>
<dbReference type="GO" id="GO:0005634">
    <property type="term" value="C:nucleus"/>
    <property type="evidence" value="ECO:0007669"/>
    <property type="project" value="TreeGrafter"/>
</dbReference>
<dbReference type="Pfam" id="PF04774">
    <property type="entry name" value="HABP4_PAI-RBP1"/>
    <property type="match status" value="1"/>
</dbReference>
<dbReference type="GO" id="GO:0003729">
    <property type="term" value="F:mRNA binding"/>
    <property type="evidence" value="ECO:0007669"/>
    <property type="project" value="TreeGrafter"/>
</dbReference>
<dbReference type="AlphaFoldDB" id="A0A1S2XQH9"/>
<dbReference type="InterPro" id="IPR039764">
    <property type="entry name" value="HABP4/SERBP1-like"/>
</dbReference>
<keyword evidence="2" id="KW-0963">Cytoplasm</keyword>
<organism evidence="5 6">
    <name type="scientific">Cicer arietinum</name>
    <name type="common">Chickpea</name>
    <name type="synonym">Garbanzo</name>
    <dbReference type="NCBI Taxonomy" id="3827"/>
    <lineage>
        <taxon>Eukaryota</taxon>
        <taxon>Viridiplantae</taxon>
        <taxon>Streptophyta</taxon>
        <taxon>Embryophyta</taxon>
        <taxon>Tracheophyta</taxon>
        <taxon>Spermatophyta</taxon>
        <taxon>Magnoliopsida</taxon>
        <taxon>eudicotyledons</taxon>
        <taxon>Gunneridae</taxon>
        <taxon>Pentapetalae</taxon>
        <taxon>rosids</taxon>
        <taxon>fabids</taxon>
        <taxon>Fabales</taxon>
        <taxon>Fabaceae</taxon>
        <taxon>Papilionoideae</taxon>
        <taxon>50 kb inversion clade</taxon>
        <taxon>NPAAA clade</taxon>
        <taxon>Hologalegina</taxon>
        <taxon>IRL clade</taxon>
        <taxon>Cicereae</taxon>
        <taxon>Cicer</taxon>
    </lineage>
</organism>
<evidence type="ECO:0000256" key="2">
    <source>
        <dbReference type="ARBA" id="ARBA00022490"/>
    </source>
</evidence>
<dbReference type="Pfam" id="PF09598">
    <property type="entry name" value="Stm1_N"/>
    <property type="match status" value="1"/>
</dbReference>
<dbReference type="Gene3D" id="6.10.140.1040">
    <property type="match status" value="1"/>
</dbReference>
<feature type="compositionally biased region" description="Basic and acidic residues" evidence="3">
    <location>
        <begin position="159"/>
        <end position="184"/>
    </location>
</feature>
<dbReference type="RefSeq" id="XP_004492923.1">
    <property type="nucleotide sequence ID" value="XM_004492866.3"/>
</dbReference>
<gene>
    <name evidence="6" type="primary">LOC101506597</name>
</gene>
<feature type="compositionally biased region" description="Gly residues" evidence="3">
    <location>
        <begin position="139"/>
        <end position="153"/>
    </location>
</feature>
<dbReference type="PANTHER" id="PTHR12299">
    <property type="entry name" value="HYALURONIC ACID-BINDING PROTEIN 4"/>
    <property type="match status" value="1"/>
</dbReference>
<dbReference type="Proteomes" id="UP000087171">
    <property type="component" value="Chromosome Ca3"/>
</dbReference>
<reference evidence="6" key="2">
    <citation type="submission" date="2025-08" db="UniProtKB">
        <authorList>
            <consortium name="RefSeq"/>
        </authorList>
    </citation>
    <scope>IDENTIFICATION</scope>
    <source>
        <tissue evidence="6">Etiolated seedlings</tissue>
    </source>
</reference>
<feature type="compositionally biased region" description="Basic and acidic residues" evidence="3">
    <location>
        <begin position="206"/>
        <end position="219"/>
    </location>
</feature>
<feature type="region of interest" description="Disordered" evidence="3">
    <location>
        <begin position="326"/>
        <end position="373"/>
    </location>
</feature>